<evidence type="ECO:0000313" key="1">
    <source>
        <dbReference type="EMBL" id="KAL1488024.1"/>
    </source>
</evidence>
<evidence type="ECO:0000313" key="2">
    <source>
        <dbReference type="Proteomes" id="UP001566132"/>
    </source>
</evidence>
<dbReference type="AlphaFoldDB" id="A0ABD1E0C9"/>
<sequence length="169" mass="19162">MAALETVVRKIEDELGNTYRRNRRFLNKTDLEFLPTNLMYEHDFKDAQSDKFSQNLETDSNDANVVDLRPNVSDSNDANVVDLRPNVSDSNDANVVDLRPNVSDSNDANVVDLRSNVCDSNNAIAVDLKLNVKDSDNKSVVVNEEKCKEIEKGTRVRKRPSYLHDCVFK</sequence>
<organism evidence="1 2">
    <name type="scientific">Hypothenemus hampei</name>
    <name type="common">Coffee berry borer</name>
    <dbReference type="NCBI Taxonomy" id="57062"/>
    <lineage>
        <taxon>Eukaryota</taxon>
        <taxon>Metazoa</taxon>
        <taxon>Ecdysozoa</taxon>
        <taxon>Arthropoda</taxon>
        <taxon>Hexapoda</taxon>
        <taxon>Insecta</taxon>
        <taxon>Pterygota</taxon>
        <taxon>Neoptera</taxon>
        <taxon>Endopterygota</taxon>
        <taxon>Coleoptera</taxon>
        <taxon>Polyphaga</taxon>
        <taxon>Cucujiformia</taxon>
        <taxon>Curculionidae</taxon>
        <taxon>Scolytinae</taxon>
        <taxon>Hypothenemus</taxon>
    </lineage>
</organism>
<name>A0ABD1E0C9_HYPHA</name>
<proteinExistence type="predicted"/>
<accession>A0ABD1E0C9</accession>
<dbReference type="EMBL" id="JBDJPC010000016">
    <property type="protein sequence ID" value="KAL1488024.1"/>
    <property type="molecule type" value="Genomic_DNA"/>
</dbReference>
<gene>
    <name evidence="1" type="ORF">ABEB36_015397</name>
</gene>
<keyword evidence="2" id="KW-1185">Reference proteome</keyword>
<comment type="caution">
    <text evidence="1">The sequence shown here is derived from an EMBL/GenBank/DDBJ whole genome shotgun (WGS) entry which is preliminary data.</text>
</comment>
<reference evidence="1 2" key="1">
    <citation type="submission" date="2024-05" db="EMBL/GenBank/DDBJ databases">
        <title>Genetic variation in Jamaican populations of the coffee berry borer (Hypothenemus hampei).</title>
        <authorList>
            <person name="Errbii M."/>
            <person name="Myrie A."/>
        </authorList>
    </citation>
    <scope>NUCLEOTIDE SEQUENCE [LARGE SCALE GENOMIC DNA]</scope>
    <source>
        <strain evidence="1">JA-Hopewell-2020-01-JO</strain>
        <tissue evidence="1">Whole body</tissue>
    </source>
</reference>
<dbReference type="Proteomes" id="UP001566132">
    <property type="component" value="Unassembled WGS sequence"/>
</dbReference>
<protein>
    <submittedName>
        <fullName evidence="1">Uncharacterized protein</fullName>
    </submittedName>
</protein>